<keyword evidence="1" id="KW-1133">Transmembrane helix</keyword>
<gene>
    <name evidence="2" type="ORF">GCM10022197_37760</name>
</gene>
<proteinExistence type="predicted"/>
<evidence type="ECO:0000313" key="2">
    <source>
        <dbReference type="EMBL" id="GAA3576998.1"/>
    </source>
</evidence>
<comment type="caution">
    <text evidence="2">The sequence shown here is derived from an EMBL/GenBank/DDBJ whole genome shotgun (WGS) entry which is preliminary data.</text>
</comment>
<sequence>MTEPSTVDAASVAERLARRYPPPLVRRRTKVVLVVAATAVAMTWLVWAALLHATPAVSGDVAGFDVVSDTSIKVTMTVQRDDPSQPATCRLLAQSTDFQPVAESSVPVAASAYKVVDVPVTLTTLRRATSVTVRSCSTG</sequence>
<reference evidence="3" key="1">
    <citation type="journal article" date="2019" name="Int. J. Syst. Evol. Microbiol.">
        <title>The Global Catalogue of Microorganisms (GCM) 10K type strain sequencing project: providing services to taxonomists for standard genome sequencing and annotation.</title>
        <authorList>
            <consortium name="The Broad Institute Genomics Platform"/>
            <consortium name="The Broad Institute Genome Sequencing Center for Infectious Disease"/>
            <person name="Wu L."/>
            <person name="Ma J."/>
        </authorList>
    </citation>
    <scope>NUCLEOTIDE SEQUENCE [LARGE SCALE GENOMIC DNA]</scope>
    <source>
        <strain evidence="3">JCM 16540</strain>
    </source>
</reference>
<keyword evidence="1" id="KW-0812">Transmembrane</keyword>
<dbReference type="EMBL" id="BAAAYR010000005">
    <property type="protein sequence ID" value="GAA3576998.1"/>
    <property type="molecule type" value="Genomic_DNA"/>
</dbReference>
<accession>A0ABP6Y404</accession>
<organism evidence="2 3">
    <name type="scientific">Microlunatus spumicola</name>
    <dbReference type="NCBI Taxonomy" id="81499"/>
    <lineage>
        <taxon>Bacteria</taxon>
        <taxon>Bacillati</taxon>
        <taxon>Actinomycetota</taxon>
        <taxon>Actinomycetes</taxon>
        <taxon>Propionibacteriales</taxon>
        <taxon>Propionibacteriaceae</taxon>
        <taxon>Microlunatus</taxon>
    </lineage>
</organism>
<dbReference type="InterPro" id="IPR025443">
    <property type="entry name" value="DUF4307"/>
</dbReference>
<evidence type="ECO:0000256" key="1">
    <source>
        <dbReference type="SAM" id="Phobius"/>
    </source>
</evidence>
<keyword evidence="1" id="KW-0472">Membrane</keyword>
<name>A0ABP6Y404_9ACTN</name>
<dbReference type="Pfam" id="PF14155">
    <property type="entry name" value="DUF4307"/>
    <property type="match status" value="1"/>
</dbReference>
<dbReference type="Proteomes" id="UP001500767">
    <property type="component" value="Unassembled WGS sequence"/>
</dbReference>
<evidence type="ECO:0008006" key="4">
    <source>
        <dbReference type="Google" id="ProtNLM"/>
    </source>
</evidence>
<keyword evidence="3" id="KW-1185">Reference proteome</keyword>
<feature type="transmembrane region" description="Helical" evidence="1">
    <location>
        <begin position="31"/>
        <end position="50"/>
    </location>
</feature>
<protein>
    <recommendedName>
        <fullName evidence="4">DUF4307 domain-containing protein</fullName>
    </recommendedName>
</protein>
<dbReference type="RefSeq" id="WP_204911173.1">
    <property type="nucleotide sequence ID" value="NZ_BAAAYR010000005.1"/>
</dbReference>
<evidence type="ECO:0000313" key="3">
    <source>
        <dbReference type="Proteomes" id="UP001500767"/>
    </source>
</evidence>